<accession>A0A2G9U0M4</accession>
<evidence type="ECO:0000313" key="3">
    <source>
        <dbReference type="Proteomes" id="UP000230423"/>
    </source>
</evidence>
<dbReference type="EMBL" id="KZ350505">
    <property type="protein sequence ID" value="PIO63809.1"/>
    <property type="molecule type" value="Genomic_DNA"/>
</dbReference>
<keyword evidence="1" id="KW-0812">Transmembrane</keyword>
<protein>
    <submittedName>
        <fullName evidence="2">Uncharacterized protein</fullName>
    </submittedName>
</protein>
<gene>
    <name evidence="2" type="ORF">TELCIR_14579</name>
</gene>
<dbReference type="Proteomes" id="UP000230423">
    <property type="component" value="Unassembled WGS sequence"/>
</dbReference>
<dbReference type="AlphaFoldDB" id="A0A2G9U0M4"/>
<evidence type="ECO:0000313" key="2">
    <source>
        <dbReference type="EMBL" id="PIO63809.1"/>
    </source>
</evidence>
<organism evidence="2 3">
    <name type="scientific">Teladorsagia circumcincta</name>
    <name type="common">Brown stomach worm</name>
    <name type="synonym">Ostertagia circumcincta</name>
    <dbReference type="NCBI Taxonomy" id="45464"/>
    <lineage>
        <taxon>Eukaryota</taxon>
        <taxon>Metazoa</taxon>
        <taxon>Ecdysozoa</taxon>
        <taxon>Nematoda</taxon>
        <taxon>Chromadorea</taxon>
        <taxon>Rhabditida</taxon>
        <taxon>Rhabditina</taxon>
        <taxon>Rhabditomorpha</taxon>
        <taxon>Strongyloidea</taxon>
        <taxon>Trichostrongylidae</taxon>
        <taxon>Teladorsagia</taxon>
    </lineage>
</organism>
<reference evidence="2 3" key="1">
    <citation type="submission" date="2015-09" db="EMBL/GenBank/DDBJ databases">
        <title>Draft genome of the parasitic nematode Teladorsagia circumcincta isolate WARC Sus (inbred).</title>
        <authorList>
            <person name="Mitreva M."/>
        </authorList>
    </citation>
    <scope>NUCLEOTIDE SEQUENCE [LARGE SCALE GENOMIC DNA]</scope>
    <source>
        <strain evidence="2 3">S</strain>
    </source>
</reference>
<proteinExistence type="predicted"/>
<name>A0A2G9U0M4_TELCI</name>
<feature type="transmembrane region" description="Helical" evidence="1">
    <location>
        <begin position="124"/>
        <end position="145"/>
    </location>
</feature>
<evidence type="ECO:0000256" key="1">
    <source>
        <dbReference type="SAM" id="Phobius"/>
    </source>
</evidence>
<sequence>MVIATKMFEKSKYHEHYQQYKKETKHKHSNIQLLPLICEFLFVEAIIGKSFLFGLLSHYSLGGSPKASGIPAMIVRSVLIALLISYFPINCMIYGPMMMAPAPMMMASPYMMYHPMMYPYGYGYNPVGAAIGGAALGGLLGGLAAGG</sequence>
<keyword evidence="1" id="KW-0472">Membrane</keyword>
<keyword evidence="3" id="KW-1185">Reference proteome</keyword>
<keyword evidence="1" id="KW-1133">Transmembrane helix</keyword>